<evidence type="ECO:0000313" key="1">
    <source>
        <dbReference type="EMBL" id="MFC7138541.1"/>
    </source>
</evidence>
<reference evidence="1 2" key="1">
    <citation type="journal article" date="2019" name="Int. J. Syst. Evol. Microbiol.">
        <title>The Global Catalogue of Microorganisms (GCM) 10K type strain sequencing project: providing services to taxonomists for standard genome sequencing and annotation.</title>
        <authorList>
            <consortium name="The Broad Institute Genomics Platform"/>
            <consortium name="The Broad Institute Genome Sequencing Center for Infectious Disease"/>
            <person name="Wu L."/>
            <person name="Ma J."/>
        </authorList>
    </citation>
    <scope>NUCLEOTIDE SEQUENCE [LARGE SCALE GENOMIC DNA]</scope>
    <source>
        <strain evidence="1 2">XZYJT29</strain>
    </source>
</reference>
<protein>
    <submittedName>
        <fullName evidence="1">Uncharacterized protein</fullName>
    </submittedName>
</protein>
<sequence>MSSRRRLAAALLLVAGLALLAGCSGPMSTQEVICHGCVDAVEDVTDGPGATEVEESATHVHLRESGDARFVARMTLGNRDGINGTTAERVVERLRAIERDSDRSGAAFERLDLDARVDGDEVVVTYRVEPMTERRFSVLVADRFFREDGEARSDEIDRAPLRIGTDRLVVHGPNGTVPLVDVPGAAVRGDRVVWTGDEVSTRTYLVFGDSGSRVRGRAAVAATVFGWAGPQAFSSSFVPALVLATIAVAFAYGYPRGVEDGWRPGDDWLFRGCHRKPHTRGRRVLELCLRAPAPCKKRVLSTSSSM</sequence>
<dbReference type="GeneID" id="78818781"/>
<dbReference type="EMBL" id="JBHTAS010000001">
    <property type="protein sequence ID" value="MFC7138541.1"/>
    <property type="molecule type" value="Genomic_DNA"/>
</dbReference>
<dbReference type="RefSeq" id="WP_274324159.1">
    <property type="nucleotide sequence ID" value="NZ_CP118158.1"/>
</dbReference>
<gene>
    <name evidence="1" type="ORF">ACFQMA_01670</name>
</gene>
<dbReference type="AlphaFoldDB" id="A0ABD5XV91"/>
<comment type="caution">
    <text evidence="1">The sequence shown here is derived from an EMBL/GenBank/DDBJ whole genome shotgun (WGS) entry which is preliminary data.</text>
</comment>
<keyword evidence="2" id="KW-1185">Reference proteome</keyword>
<dbReference type="Proteomes" id="UP001596432">
    <property type="component" value="Unassembled WGS sequence"/>
</dbReference>
<organism evidence="1 2">
    <name type="scientific">Halosimplex aquaticum</name>
    <dbReference type="NCBI Taxonomy" id="3026162"/>
    <lineage>
        <taxon>Archaea</taxon>
        <taxon>Methanobacteriati</taxon>
        <taxon>Methanobacteriota</taxon>
        <taxon>Stenosarchaea group</taxon>
        <taxon>Halobacteria</taxon>
        <taxon>Halobacteriales</taxon>
        <taxon>Haloarculaceae</taxon>
        <taxon>Halosimplex</taxon>
    </lineage>
</organism>
<evidence type="ECO:0000313" key="2">
    <source>
        <dbReference type="Proteomes" id="UP001596432"/>
    </source>
</evidence>
<name>A0ABD5XV91_9EURY</name>
<proteinExistence type="predicted"/>
<dbReference type="PROSITE" id="PS51257">
    <property type="entry name" value="PROKAR_LIPOPROTEIN"/>
    <property type="match status" value="1"/>
</dbReference>
<accession>A0ABD5XV91</accession>